<dbReference type="PANTHER" id="PTHR33159">
    <property type="entry name" value="RPM1-INTERACTING PROTEIN 4 (RIN4) FAMILY PROTEIN"/>
    <property type="match status" value="1"/>
</dbReference>
<evidence type="ECO:0000256" key="1">
    <source>
        <dbReference type="SAM" id="MobiDB-lite"/>
    </source>
</evidence>
<feature type="region of interest" description="Disordered" evidence="1">
    <location>
        <begin position="27"/>
        <end position="211"/>
    </location>
</feature>
<proteinExistence type="predicted"/>
<dbReference type="AlphaFoldDB" id="A0A9D4UTF3"/>
<feature type="compositionally biased region" description="Basic and acidic residues" evidence="1">
    <location>
        <begin position="86"/>
        <end position="103"/>
    </location>
</feature>
<dbReference type="EMBL" id="JABFUD020000011">
    <property type="protein sequence ID" value="KAI5073544.1"/>
    <property type="molecule type" value="Genomic_DNA"/>
</dbReference>
<gene>
    <name evidence="3" type="ORF">GOP47_0011557</name>
    <name evidence="4" type="ORF">GOP47_0012008</name>
</gene>
<feature type="domain" description="RIN4 pathogenic type III effector avirulence factor Avr cleavage site" evidence="2">
    <location>
        <begin position="3"/>
        <end position="33"/>
    </location>
</feature>
<evidence type="ECO:0000313" key="3">
    <source>
        <dbReference type="EMBL" id="KAI5073544.1"/>
    </source>
</evidence>
<dbReference type="OrthoDB" id="1109067at2759"/>
<dbReference type="Pfam" id="PF05627">
    <property type="entry name" value="AvrRpt-cleavage"/>
    <property type="match status" value="2"/>
</dbReference>
<dbReference type="InterPro" id="IPR040387">
    <property type="entry name" value="RIN4/NOI4"/>
</dbReference>
<reference evidence="3" key="1">
    <citation type="submission" date="2021-01" db="EMBL/GenBank/DDBJ databases">
        <title>Adiantum capillus-veneris genome.</title>
        <authorList>
            <person name="Fang Y."/>
            <person name="Liao Q."/>
        </authorList>
    </citation>
    <scope>NUCLEOTIDE SEQUENCE</scope>
    <source>
        <strain evidence="3">H3</strain>
        <tissue evidence="3">Leaf</tissue>
    </source>
</reference>
<feature type="region of interest" description="Disordered" evidence="1">
    <location>
        <begin position="224"/>
        <end position="276"/>
    </location>
</feature>
<dbReference type="PANTHER" id="PTHR33159:SF101">
    <property type="entry name" value="OS04G0379600 PROTEIN"/>
    <property type="match status" value="1"/>
</dbReference>
<name>A0A9D4UTF3_ADICA</name>
<evidence type="ECO:0000313" key="5">
    <source>
        <dbReference type="Proteomes" id="UP000886520"/>
    </source>
</evidence>
<dbReference type="InterPro" id="IPR008700">
    <property type="entry name" value="TypeIII_avirulence_cleave"/>
</dbReference>
<protein>
    <recommendedName>
        <fullName evidence="2">RIN4 pathogenic type III effector avirulence factor Avr cleavage site domain-containing protein</fullName>
    </recommendedName>
</protein>
<dbReference type="Proteomes" id="UP000886520">
    <property type="component" value="Chromosome 11"/>
</dbReference>
<dbReference type="EMBL" id="JABFUD020000011">
    <property type="protein sequence ID" value="KAI5073995.1"/>
    <property type="molecule type" value="Genomic_DNA"/>
</dbReference>
<feature type="compositionally biased region" description="Low complexity" evidence="1">
    <location>
        <begin position="262"/>
        <end position="276"/>
    </location>
</feature>
<feature type="domain" description="RIN4 pathogenic type III effector avirulence factor Avr cleavage site" evidence="2">
    <location>
        <begin position="192"/>
        <end position="225"/>
    </location>
</feature>
<sequence length="276" mass="29218">MGHRPAHVPQFGNWDANEHVPFTAVFDNARAGKGGGKKFNPNDPEENPAAFGLKTEDGSQLEEFDAALPVPSKPPPAMETGPLIRNRGDGHGYSKAGDADTSRKGPNTSGAKENAGGADGSRRGPSTVGSRESAGPEESPNHQMYQGRLGNRPGSPYSERKTSSDGGSAHAPSAPGKSRLRGSSRADETPDRSAALPKFGAWDENDPSAGEGFTIIFNQARNEKKQGGPVRIPPLQGESPANQNYGDGYRRFQGGQHHQKKSSFWSCCLGSSSTHD</sequence>
<evidence type="ECO:0000259" key="2">
    <source>
        <dbReference type="Pfam" id="PF05627"/>
    </source>
</evidence>
<organism evidence="3 5">
    <name type="scientific">Adiantum capillus-veneris</name>
    <name type="common">Maidenhair fern</name>
    <dbReference type="NCBI Taxonomy" id="13818"/>
    <lineage>
        <taxon>Eukaryota</taxon>
        <taxon>Viridiplantae</taxon>
        <taxon>Streptophyta</taxon>
        <taxon>Embryophyta</taxon>
        <taxon>Tracheophyta</taxon>
        <taxon>Polypodiopsida</taxon>
        <taxon>Polypodiidae</taxon>
        <taxon>Polypodiales</taxon>
        <taxon>Pteridineae</taxon>
        <taxon>Pteridaceae</taxon>
        <taxon>Vittarioideae</taxon>
        <taxon>Adiantum</taxon>
    </lineage>
</organism>
<keyword evidence="5" id="KW-1185">Reference proteome</keyword>
<evidence type="ECO:0000313" key="4">
    <source>
        <dbReference type="EMBL" id="KAI5073995.1"/>
    </source>
</evidence>
<accession>A0A9D4UTF3</accession>
<comment type="caution">
    <text evidence="3">The sequence shown here is derived from an EMBL/GenBank/DDBJ whole genome shotgun (WGS) entry which is preliminary data.</text>
</comment>